<dbReference type="PANTHER" id="PTHR31900:SF34">
    <property type="entry name" value="EMB|CAB62440.1-RELATED"/>
    <property type="match status" value="1"/>
</dbReference>
<accession>A0AAV0YRH3</accession>
<dbReference type="Pfam" id="PF00646">
    <property type="entry name" value="F-box"/>
    <property type="match status" value="1"/>
</dbReference>
<dbReference type="Pfam" id="PF24758">
    <property type="entry name" value="LRR_At5g56370"/>
    <property type="match status" value="1"/>
</dbReference>
<keyword evidence="1" id="KW-0472">Membrane</keyword>
<dbReference type="InterPro" id="IPR050232">
    <property type="entry name" value="FBL13/AtMIF1-like"/>
</dbReference>
<evidence type="ECO:0000259" key="2">
    <source>
        <dbReference type="PROSITE" id="PS50181"/>
    </source>
</evidence>
<protein>
    <recommendedName>
        <fullName evidence="2">F-box domain-containing protein</fullName>
    </recommendedName>
</protein>
<evidence type="ECO:0000256" key="1">
    <source>
        <dbReference type="SAM" id="Phobius"/>
    </source>
</evidence>
<dbReference type="SUPFAM" id="SSF52058">
    <property type="entry name" value="L domain-like"/>
    <property type="match status" value="1"/>
</dbReference>
<dbReference type="InterPro" id="IPR055411">
    <property type="entry name" value="LRR_FXL15/At3g58940/PEG3-like"/>
</dbReference>
<dbReference type="CDD" id="cd22160">
    <property type="entry name" value="F-box_AtFBL13-like"/>
    <property type="match status" value="1"/>
</dbReference>
<dbReference type="InterPro" id="IPR053781">
    <property type="entry name" value="F-box_AtFBL13-like"/>
</dbReference>
<dbReference type="SMART" id="SM00579">
    <property type="entry name" value="FBD"/>
    <property type="match status" value="1"/>
</dbReference>
<dbReference type="InterPro" id="IPR001810">
    <property type="entry name" value="F-box_dom"/>
</dbReference>
<organism evidence="3 4">
    <name type="scientific">Vicia faba</name>
    <name type="common">Broad bean</name>
    <name type="synonym">Faba vulgaris</name>
    <dbReference type="NCBI Taxonomy" id="3906"/>
    <lineage>
        <taxon>Eukaryota</taxon>
        <taxon>Viridiplantae</taxon>
        <taxon>Streptophyta</taxon>
        <taxon>Embryophyta</taxon>
        <taxon>Tracheophyta</taxon>
        <taxon>Spermatophyta</taxon>
        <taxon>Magnoliopsida</taxon>
        <taxon>eudicotyledons</taxon>
        <taxon>Gunneridae</taxon>
        <taxon>Pentapetalae</taxon>
        <taxon>rosids</taxon>
        <taxon>fabids</taxon>
        <taxon>Fabales</taxon>
        <taxon>Fabaceae</taxon>
        <taxon>Papilionoideae</taxon>
        <taxon>50 kb inversion clade</taxon>
        <taxon>NPAAA clade</taxon>
        <taxon>Hologalegina</taxon>
        <taxon>IRL clade</taxon>
        <taxon>Fabeae</taxon>
        <taxon>Vicia</taxon>
    </lineage>
</organism>
<dbReference type="InterPro" id="IPR006566">
    <property type="entry name" value="FBD"/>
</dbReference>
<evidence type="ECO:0000313" key="4">
    <source>
        <dbReference type="Proteomes" id="UP001157006"/>
    </source>
</evidence>
<dbReference type="Gene3D" id="1.20.1280.50">
    <property type="match status" value="1"/>
</dbReference>
<keyword evidence="1" id="KW-1133">Transmembrane helix</keyword>
<reference evidence="3 4" key="1">
    <citation type="submission" date="2023-01" db="EMBL/GenBank/DDBJ databases">
        <authorList>
            <person name="Kreplak J."/>
        </authorList>
    </citation>
    <scope>NUCLEOTIDE SEQUENCE [LARGE SCALE GENOMIC DNA]</scope>
</reference>
<dbReference type="Gene3D" id="3.80.10.10">
    <property type="entry name" value="Ribonuclease Inhibitor"/>
    <property type="match status" value="1"/>
</dbReference>
<sequence length="388" mass="44846">MPQSDSSINDLPDEILSHILSFLPTRHAFKTILLSKKWIPICYSLSVLRVDDGIVNNADNRIHLLRFVEDFIFSPHSQHIPLKAFVLHCRFQIWDAETDRSTFDKCLQAAKLRRVLYLYLYLLYIPLAPTIFCFKTLVVLTLIKIRPDSLFDCSVDLPMLKNLYLCDVRFHHMDDFMKLLSGCPELERLTSLYVKANDMAPARGYAKPLSKLILSTIRLFEVPFKAVYNVQHLNISGLGINLVNKETNSYYKDFPVFENLTVLNLGWSTYTQIHEWDEVVKMLQSCPKLQSLSISKAKSSPTKEDWKYPYHVPQCLLTQLITCNIEDYEAIEADFRFAAYILENARHLENMTICRNPLPKPMESPQFLSDLSSCSRISPTCKLSFSEI</sequence>
<dbReference type="AlphaFoldDB" id="A0AAV0YRH3"/>
<dbReference type="InterPro" id="IPR036047">
    <property type="entry name" value="F-box-like_dom_sf"/>
</dbReference>
<dbReference type="Pfam" id="PF08387">
    <property type="entry name" value="FBD"/>
    <property type="match status" value="1"/>
</dbReference>
<evidence type="ECO:0000313" key="3">
    <source>
        <dbReference type="EMBL" id="CAI8588067.1"/>
    </source>
</evidence>
<dbReference type="PROSITE" id="PS50181">
    <property type="entry name" value="FBOX"/>
    <property type="match status" value="1"/>
</dbReference>
<dbReference type="InterPro" id="IPR032675">
    <property type="entry name" value="LRR_dom_sf"/>
</dbReference>
<feature type="domain" description="F-box" evidence="2">
    <location>
        <begin position="5"/>
        <end position="38"/>
    </location>
</feature>
<name>A0AAV0YRH3_VICFA</name>
<keyword evidence="1" id="KW-0812">Transmembrane</keyword>
<feature type="transmembrane region" description="Helical" evidence="1">
    <location>
        <begin position="118"/>
        <end position="143"/>
    </location>
</feature>
<dbReference type="PANTHER" id="PTHR31900">
    <property type="entry name" value="F-BOX/RNI SUPERFAMILY PROTEIN-RELATED"/>
    <property type="match status" value="1"/>
</dbReference>
<proteinExistence type="predicted"/>
<keyword evidence="4" id="KW-1185">Reference proteome</keyword>
<dbReference type="SUPFAM" id="SSF81383">
    <property type="entry name" value="F-box domain"/>
    <property type="match status" value="1"/>
</dbReference>
<dbReference type="Proteomes" id="UP001157006">
    <property type="component" value="Chromosome 1L"/>
</dbReference>
<dbReference type="EMBL" id="OX451736">
    <property type="protein sequence ID" value="CAI8588067.1"/>
    <property type="molecule type" value="Genomic_DNA"/>
</dbReference>
<gene>
    <name evidence="3" type="ORF">VFH_I329800</name>
</gene>